<protein>
    <submittedName>
        <fullName evidence="2">Uncharacterized protein</fullName>
    </submittedName>
</protein>
<feature type="region of interest" description="Disordered" evidence="1">
    <location>
        <begin position="488"/>
        <end position="510"/>
    </location>
</feature>
<reference evidence="2 3" key="1">
    <citation type="submission" date="2020-08" db="EMBL/GenBank/DDBJ databases">
        <title>Genomic Encyclopedia of Type Strains, Phase III (KMG-III): the genomes of soil and plant-associated and newly described type strains.</title>
        <authorList>
            <person name="Whitman W."/>
        </authorList>
    </citation>
    <scope>NUCLEOTIDE SEQUENCE [LARGE SCALE GENOMIC DNA]</scope>
    <source>
        <strain evidence="2 3">CECT 3146</strain>
    </source>
</reference>
<sequence length="824" mass="88368">MADSSDTGLELHAAWKPAIPLGTYTLDVKQTVKGSGVNAPDWTFTAPPQEFSVGALRYSLTPADVLASFPAPGSTAPTGHLLPYVSLRDPYFPWERVGTLPAGWGEAPTVAVLLLSEDEMASVPTATGEAADLLTKNLGGVLPPTVTTPPTGNQATVIDVLVGDLRDRLLPDPVHTLPLLTHVRRDVPQGTPGAGISLPAHSAVIGSRFPRAVPDPVAPTDRDKDRPCHYTAHLVSLIGHEQNLMNNGLDAQKRLRLVSLWSWSFLTLSAGETTYADSFLRMLNNNNDTRQGDRLRYTPPANAPEPVRNRMKAGYVPMSHTLATGERTASWYRGPFGPWPPLQTAVSPAHRPFSCADEALIYSTTECVFDISLAAAWNIGYQLILSRRDLFDELLTLKHDAQARIMSLVRMTGPAAADRYYASTSGGIPETLVEAALDPVPIHQRFDAMMAGHRSVNRSLADDVTKALADVSGGSTSIMPSLIASERSSLRPAAGPRQAEGAPEQVLDGTGAPFATEEQTLTEHATTLVAHDGISRRLTHTLRRRHLKPQKVPNAADTKQGGSQGAAGAGLGDPAPSATATETETWLWDAVELITALPAWYLLPFADAVLPTDSARFFSVDERWLSAFCDGMLAVGSHTAVDRLLEPLLSDVVFKPRNPERAPVCGLMIRSEIIRAWPAPPTTGSATGEAPVTTSDPGFFTVKGASLIARTLIGQDTMLLLFGGRPESVTLREPGHVMEFGLDANGKKYTRKADGTAGSQQVDVYGEFLRDTPNKPGSVWPGHLPESLDVMGLAQRIGCVDKPAEFAYQMLNLPATLSLTPPSA</sequence>
<proteinExistence type="predicted"/>
<feature type="region of interest" description="Disordered" evidence="1">
    <location>
        <begin position="540"/>
        <end position="578"/>
    </location>
</feature>
<feature type="compositionally biased region" description="Basic residues" evidence="1">
    <location>
        <begin position="540"/>
        <end position="549"/>
    </location>
</feature>
<organism evidence="2 3">
    <name type="scientific">Streptomyces spectabilis</name>
    <dbReference type="NCBI Taxonomy" id="68270"/>
    <lineage>
        <taxon>Bacteria</taxon>
        <taxon>Bacillati</taxon>
        <taxon>Actinomycetota</taxon>
        <taxon>Actinomycetes</taxon>
        <taxon>Kitasatosporales</taxon>
        <taxon>Streptomycetaceae</taxon>
        <taxon>Streptomyces</taxon>
    </lineage>
</organism>
<keyword evidence="3" id="KW-1185">Reference proteome</keyword>
<dbReference type="EMBL" id="JACHJD010000048">
    <property type="protein sequence ID" value="MBB5109940.1"/>
    <property type="molecule type" value="Genomic_DNA"/>
</dbReference>
<evidence type="ECO:0000313" key="2">
    <source>
        <dbReference type="EMBL" id="MBB5109940.1"/>
    </source>
</evidence>
<dbReference type="RefSeq" id="WP_184927013.1">
    <property type="nucleotide sequence ID" value="NZ_BMSQ01000055.1"/>
</dbReference>
<comment type="caution">
    <text evidence="2">The sequence shown here is derived from an EMBL/GenBank/DDBJ whole genome shotgun (WGS) entry which is preliminary data.</text>
</comment>
<gene>
    <name evidence="2" type="ORF">FHS40_009070</name>
</gene>
<accession>A0A7W8B6A0</accession>
<evidence type="ECO:0000256" key="1">
    <source>
        <dbReference type="SAM" id="MobiDB-lite"/>
    </source>
</evidence>
<dbReference type="AlphaFoldDB" id="A0A7W8B6A0"/>
<dbReference type="Proteomes" id="UP000549009">
    <property type="component" value="Unassembled WGS sequence"/>
</dbReference>
<name>A0A7W8B6A0_STRST</name>
<evidence type="ECO:0000313" key="3">
    <source>
        <dbReference type="Proteomes" id="UP000549009"/>
    </source>
</evidence>
<feature type="compositionally biased region" description="Gly residues" evidence="1">
    <location>
        <begin position="562"/>
        <end position="571"/>
    </location>
</feature>